<sequence length="45" mass="4517">MSGQEADRAGLADAELEALATSWPVAETDEEIDAILTGLASGGAL</sequence>
<organism evidence="1 2">
    <name type="scientific">Kutzneria chonburiensis</name>
    <dbReference type="NCBI Taxonomy" id="1483604"/>
    <lineage>
        <taxon>Bacteria</taxon>
        <taxon>Bacillati</taxon>
        <taxon>Actinomycetota</taxon>
        <taxon>Actinomycetes</taxon>
        <taxon>Pseudonocardiales</taxon>
        <taxon>Pseudonocardiaceae</taxon>
        <taxon>Kutzneria</taxon>
    </lineage>
</organism>
<reference evidence="1 2" key="1">
    <citation type="submission" date="2024-09" db="EMBL/GenBank/DDBJ databases">
        <authorList>
            <person name="Sun Q."/>
            <person name="Mori K."/>
        </authorList>
    </citation>
    <scope>NUCLEOTIDE SEQUENCE [LARGE SCALE GENOMIC DNA]</scope>
    <source>
        <strain evidence="1 2">TBRC 1432</strain>
    </source>
</reference>
<evidence type="ECO:0000313" key="1">
    <source>
        <dbReference type="EMBL" id="MFC0547714.1"/>
    </source>
</evidence>
<name>A0ABV6N5A2_9PSEU</name>
<comment type="caution">
    <text evidence="1">The sequence shown here is derived from an EMBL/GenBank/DDBJ whole genome shotgun (WGS) entry which is preliminary data.</text>
</comment>
<proteinExistence type="predicted"/>
<dbReference type="Proteomes" id="UP001589810">
    <property type="component" value="Unassembled WGS sequence"/>
</dbReference>
<gene>
    <name evidence="1" type="ORF">ACFFH7_39830</name>
</gene>
<evidence type="ECO:0000313" key="2">
    <source>
        <dbReference type="Proteomes" id="UP001589810"/>
    </source>
</evidence>
<dbReference type="EMBL" id="JBHLUD010000014">
    <property type="protein sequence ID" value="MFC0547714.1"/>
    <property type="molecule type" value="Genomic_DNA"/>
</dbReference>
<dbReference type="RefSeq" id="WP_273938433.1">
    <property type="nucleotide sequence ID" value="NZ_CP097263.1"/>
</dbReference>
<accession>A0ABV6N5A2</accession>
<protein>
    <submittedName>
        <fullName evidence="1">Uncharacterized protein</fullName>
    </submittedName>
</protein>
<keyword evidence="2" id="KW-1185">Reference proteome</keyword>